<name>A0A345XSC6_9ACTN</name>
<sequence>MTTEAVDVRAIRATVDRALRPLARPARPDMVELEQQLREHVELLLPAAEAAAEELWHGSVQWYECRAQLDRIRLDVARDLGDSPLSAHVQVRHLARDCAALLTYAEGER</sequence>
<evidence type="ECO:0000313" key="2">
    <source>
        <dbReference type="Proteomes" id="UP000254425"/>
    </source>
</evidence>
<organism evidence="1 2">
    <name type="scientific">Streptomyces armeniacus</name>
    <dbReference type="NCBI Taxonomy" id="83291"/>
    <lineage>
        <taxon>Bacteria</taxon>
        <taxon>Bacillati</taxon>
        <taxon>Actinomycetota</taxon>
        <taxon>Actinomycetes</taxon>
        <taxon>Kitasatosporales</taxon>
        <taxon>Streptomycetaceae</taxon>
        <taxon>Streptomyces</taxon>
    </lineage>
</organism>
<accession>A0A345XSC6</accession>
<dbReference type="AlphaFoldDB" id="A0A345XSC6"/>
<reference evidence="1 2" key="1">
    <citation type="submission" date="2018-07" db="EMBL/GenBank/DDBJ databases">
        <title>Draft genome of the type strain Streptomyces armeniacus ATCC 15676.</title>
        <authorList>
            <person name="Labana P."/>
            <person name="Gosse J.T."/>
            <person name="Boddy C.N."/>
        </authorList>
    </citation>
    <scope>NUCLEOTIDE SEQUENCE [LARGE SCALE GENOMIC DNA]</scope>
    <source>
        <strain evidence="1 2">ATCC 15676</strain>
    </source>
</reference>
<dbReference type="EMBL" id="CP031320">
    <property type="protein sequence ID" value="AXK34542.1"/>
    <property type="molecule type" value="Genomic_DNA"/>
</dbReference>
<dbReference type="InterPro" id="IPR046300">
    <property type="entry name" value="DUF6415"/>
</dbReference>
<evidence type="ECO:0000313" key="1">
    <source>
        <dbReference type="EMBL" id="AXK34542.1"/>
    </source>
</evidence>
<protein>
    <submittedName>
        <fullName evidence="1">Uncharacterized protein</fullName>
    </submittedName>
</protein>
<gene>
    <name evidence="1" type="ORF">DVA86_19705</name>
</gene>
<dbReference type="Proteomes" id="UP000254425">
    <property type="component" value="Chromosome"/>
</dbReference>
<dbReference type="Pfam" id="PF19979">
    <property type="entry name" value="DUF6415"/>
    <property type="match status" value="1"/>
</dbReference>
<dbReference type="KEGG" id="sarm:DVA86_19705"/>
<keyword evidence="2" id="KW-1185">Reference proteome</keyword>
<proteinExistence type="predicted"/>